<protein>
    <submittedName>
        <fullName evidence="2">Glycosyl transferase family 1</fullName>
    </submittedName>
</protein>
<gene>
    <name evidence="2" type="ORF">CRI94_12430</name>
</gene>
<accession>A0A2A8CWB2</accession>
<dbReference type="InterPro" id="IPR001296">
    <property type="entry name" value="Glyco_trans_1"/>
</dbReference>
<evidence type="ECO:0000313" key="2">
    <source>
        <dbReference type="EMBL" id="PEN12982.1"/>
    </source>
</evidence>
<dbReference type="GO" id="GO:0016757">
    <property type="term" value="F:glycosyltransferase activity"/>
    <property type="evidence" value="ECO:0007669"/>
    <property type="project" value="InterPro"/>
</dbReference>
<dbReference type="PANTHER" id="PTHR45947:SF3">
    <property type="entry name" value="SULFOQUINOVOSYL TRANSFERASE SQD2"/>
    <property type="match status" value="1"/>
</dbReference>
<dbReference type="SUPFAM" id="SSF53756">
    <property type="entry name" value="UDP-Glycosyltransferase/glycogen phosphorylase"/>
    <property type="match status" value="1"/>
</dbReference>
<reference evidence="2 3" key="1">
    <citation type="submission" date="2017-10" db="EMBL/GenBank/DDBJ databases">
        <title>Draft genome of Longibacter Salinarum.</title>
        <authorList>
            <person name="Goh K.M."/>
            <person name="Shamsir M.S."/>
            <person name="Lim S.W."/>
        </authorList>
    </citation>
    <scope>NUCLEOTIDE SEQUENCE [LARGE SCALE GENOMIC DNA]</scope>
    <source>
        <strain evidence="2 3">KCTC 52045</strain>
    </source>
</reference>
<dbReference type="Gene3D" id="3.40.50.2000">
    <property type="entry name" value="Glycogen Phosphorylase B"/>
    <property type="match status" value="2"/>
</dbReference>
<comment type="caution">
    <text evidence="2">The sequence shown here is derived from an EMBL/GenBank/DDBJ whole genome shotgun (WGS) entry which is preliminary data.</text>
</comment>
<dbReference type="EMBL" id="PDEQ01000006">
    <property type="protein sequence ID" value="PEN12982.1"/>
    <property type="molecule type" value="Genomic_DNA"/>
</dbReference>
<evidence type="ECO:0000313" key="3">
    <source>
        <dbReference type="Proteomes" id="UP000220102"/>
    </source>
</evidence>
<sequence>MQGDGGPDASTVLRPGHVGLVHDWLPVYAGAERVLEQIIRAYPSSDLYSLIDFIPDDQRDFLQGKSVETSFIQRLPFSKSKYRYYLPLAPMAIEQFDLTDYDVVVSSSYAVAKGILTKADQLHVSYVHSPIRYAWDLHHDYLRESGLTSGIRSMCARAILHYIRLYDAIAANRVDVFLANSQHVARRIWKTYRRKAQVIYPPVDVDRFQLQAKKEDFYLTMSRLVPYKRIDLIVEAFTAMPDKELVVIGDGPEMKKIEKLAGPNVTLLGYQPDEAVEYYMQNARAFVFAAEEDFGIVPVEAQACGTPVIAYGRGGALETIVPGQTGIFFQEQDVAHLKNAIDDFEAVEDRLDPETIRANAERFSPQVFRDAFTRAVNRAYAEFIDDHFVSNDHAMRTVAPEVVGS</sequence>
<dbReference type="RefSeq" id="WP_098076630.1">
    <property type="nucleotide sequence ID" value="NZ_PDEQ01000006.1"/>
</dbReference>
<dbReference type="InterPro" id="IPR050194">
    <property type="entry name" value="Glycosyltransferase_grp1"/>
</dbReference>
<organism evidence="2 3">
    <name type="scientific">Longibacter salinarum</name>
    <dbReference type="NCBI Taxonomy" id="1850348"/>
    <lineage>
        <taxon>Bacteria</taxon>
        <taxon>Pseudomonadati</taxon>
        <taxon>Rhodothermota</taxon>
        <taxon>Rhodothermia</taxon>
        <taxon>Rhodothermales</taxon>
        <taxon>Salisaetaceae</taxon>
        <taxon>Longibacter</taxon>
    </lineage>
</organism>
<keyword evidence="2" id="KW-0808">Transferase</keyword>
<dbReference type="PANTHER" id="PTHR45947">
    <property type="entry name" value="SULFOQUINOVOSYL TRANSFERASE SQD2"/>
    <property type="match status" value="1"/>
</dbReference>
<dbReference type="AlphaFoldDB" id="A0A2A8CWB2"/>
<dbReference type="Pfam" id="PF00534">
    <property type="entry name" value="Glycos_transf_1"/>
    <property type="match status" value="1"/>
</dbReference>
<dbReference type="Proteomes" id="UP000220102">
    <property type="component" value="Unassembled WGS sequence"/>
</dbReference>
<dbReference type="OrthoDB" id="9801573at2"/>
<evidence type="ECO:0000259" key="1">
    <source>
        <dbReference type="Pfam" id="PF00534"/>
    </source>
</evidence>
<keyword evidence="3" id="KW-1185">Reference proteome</keyword>
<name>A0A2A8CWB2_9BACT</name>
<feature type="domain" description="Glycosyl transferase family 1" evidence="1">
    <location>
        <begin position="206"/>
        <end position="358"/>
    </location>
</feature>
<dbReference type="CDD" id="cd03804">
    <property type="entry name" value="GT4_WbaZ-like"/>
    <property type="match status" value="1"/>
</dbReference>
<proteinExistence type="predicted"/>